<reference evidence="2" key="1">
    <citation type="submission" date="2022-08" db="EMBL/GenBank/DDBJ databases">
        <authorList>
            <person name="Gutierrez-Valencia J."/>
        </authorList>
    </citation>
    <scope>NUCLEOTIDE SEQUENCE</scope>
</reference>
<dbReference type="Proteomes" id="UP001154282">
    <property type="component" value="Unassembled WGS sequence"/>
</dbReference>
<evidence type="ECO:0000313" key="3">
    <source>
        <dbReference type="Proteomes" id="UP001154282"/>
    </source>
</evidence>
<sequence length="107" mass="12114">MLQCKIVFCLLITNVILPPDYKIALLASHFQNESPKQSSTSQDLLSDPALDSQLDSLRERLAEVSRQSIELNRELQDLERKSTATNRCNELLAEVFQSYDKNSADSL</sequence>
<dbReference type="AlphaFoldDB" id="A0AAV0L3V0"/>
<gene>
    <name evidence="2" type="ORF">LITE_LOCUS21717</name>
</gene>
<name>A0AAV0L3V0_9ROSI</name>
<comment type="caution">
    <text evidence="2">The sequence shown here is derived from an EMBL/GenBank/DDBJ whole genome shotgun (WGS) entry which is preliminary data.</text>
</comment>
<keyword evidence="3" id="KW-1185">Reference proteome</keyword>
<accession>A0AAV0L3V0</accession>
<keyword evidence="1" id="KW-0175">Coiled coil</keyword>
<protein>
    <submittedName>
        <fullName evidence="2">Uncharacterized protein</fullName>
    </submittedName>
</protein>
<organism evidence="2 3">
    <name type="scientific">Linum tenue</name>
    <dbReference type="NCBI Taxonomy" id="586396"/>
    <lineage>
        <taxon>Eukaryota</taxon>
        <taxon>Viridiplantae</taxon>
        <taxon>Streptophyta</taxon>
        <taxon>Embryophyta</taxon>
        <taxon>Tracheophyta</taxon>
        <taxon>Spermatophyta</taxon>
        <taxon>Magnoliopsida</taxon>
        <taxon>eudicotyledons</taxon>
        <taxon>Gunneridae</taxon>
        <taxon>Pentapetalae</taxon>
        <taxon>rosids</taxon>
        <taxon>fabids</taxon>
        <taxon>Malpighiales</taxon>
        <taxon>Linaceae</taxon>
        <taxon>Linum</taxon>
    </lineage>
</organism>
<evidence type="ECO:0000313" key="2">
    <source>
        <dbReference type="EMBL" id="CAI0428552.1"/>
    </source>
</evidence>
<evidence type="ECO:0000256" key="1">
    <source>
        <dbReference type="SAM" id="Coils"/>
    </source>
</evidence>
<proteinExistence type="predicted"/>
<feature type="coiled-coil region" evidence="1">
    <location>
        <begin position="54"/>
        <end position="81"/>
    </location>
</feature>
<dbReference type="EMBL" id="CAMGYJ010000006">
    <property type="protein sequence ID" value="CAI0428552.1"/>
    <property type="molecule type" value="Genomic_DNA"/>
</dbReference>
<feature type="non-terminal residue" evidence="2">
    <location>
        <position position="107"/>
    </location>
</feature>